<sequence length="105" mass="11570">MWVGVVACAISDEDNNAFDQSAMFLVVAAGPAVLRMFRLVGVFLCVLFHTYRLPPGGTRSKCMRKPSNKKADSPFSSGYSDCVGLSYIQSDELIYILQEELGRGR</sequence>
<evidence type="ECO:0000313" key="3">
    <source>
        <dbReference type="Proteomes" id="UP000499080"/>
    </source>
</evidence>
<evidence type="ECO:0000313" key="2">
    <source>
        <dbReference type="EMBL" id="GBL72435.1"/>
    </source>
</evidence>
<accession>A0A4Y1ZZ16</accession>
<evidence type="ECO:0000256" key="1">
    <source>
        <dbReference type="SAM" id="Phobius"/>
    </source>
</evidence>
<dbReference type="AlphaFoldDB" id="A0A4Y1ZZ16"/>
<dbReference type="EMBL" id="BGPR01000001">
    <property type="protein sequence ID" value="GBL72435.1"/>
    <property type="molecule type" value="Genomic_DNA"/>
</dbReference>
<keyword evidence="1" id="KW-0472">Membrane</keyword>
<keyword evidence="1" id="KW-0812">Transmembrane</keyword>
<feature type="transmembrane region" description="Helical" evidence="1">
    <location>
        <begin position="22"/>
        <end position="51"/>
    </location>
</feature>
<keyword evidence="3" id="KW-1185">Reference proteome</keyword>
<comment type="caution">
    <text evidence="2">The sequence shown here is derived from an EMBL/GenBank/DDBJ whole genome shotgun (WGS) entry which is preliminary data.</text>
</comment>
<organism evidence="2 3">
    <name type="scientific">Araneus ventricosus</name>
    <name type="common">Orbweaver spider</name>
    <name type="synonym">Epeira ventricosa</name>
    <dbReference type="NCBI Taxonomy" id="182803"/>
    <lineage>
        <taxon>Eukaryota</taxon>
        <taxon>Metazoa</taxon>
        <taxon>Ecdysozoa</taxon>
        <taxon>Arthropoda</taxon>
        <taxon>Chelicerata</taxon>
        <taxon>Arachnida</taxon>
        <taxon>Araneae</taxon>
        <taxon>Araneomorphae</taxon>
        <taxon>Entelegynae</taxon>
        <taxon>Araneoidea</taxon>
        <taxon>Araneidae</taxon>
        <taxon>Araneus</taxon>
    </lineage>
</organism>
<proteinExistence type="predicted"/>
<keyword evidence="1" id="KW-1133">Transmembrane helix</keyword>
<protein>
    <submittedName>
        <fullName evidence="2">Uncharacterized protein</fullName>
    </submittedName>
</protein>
<reference evidence="2 3" key="1">
    <citation type="journal article" date="2019" name="Sci. Rep.">
        <title>Orb-weaving spider Araneus ventricosus genome elucidates the spidroin gene catalogue.</title>
        <authorList>
            <person name="Kono N."/>
            <person name="Nakamura H."/>
            <person name="Ohtoshi R."/>
            <person name="Moran D.A.P."/>
            <person name="Shinohara A."/>
            <person name="Yoshida Y."/>
            <person name="Fujiwara M."/>
            <person name="Mori M."/>
            <person name="Tomita M."/>
            <person name="Arakawa K."/>
        </authorList>
    </citation>
    <scope>NUCLEOTIDE SEQUENCE [LARGE SCALE GENOMIC DNA]</scope>
</reference>
<dbReference type="Proteomes" id="UP000499080">
    <property type="component" value="Unassembled WGS sequence"/>
</dbReference>
<name>A0A4Y1ZZ16_ARAVE</name>
<gene>
    <name evidence="2" type="ORF">AVEN_115356_1</name>
</gene>